<dbReference type="InterPro" id="IPR020471">
    <property type="entry name" value="AKR"/>
</dbReference>
<dbReference type="PRINTS" id="PR00069">
    <property type="entry name" value="ALDKETRDTASE"/>
</dbReference>
<dbReference type="RefSeq" id="WP_054583918.1">
    <property type="nucleotide sequence ID" value="NZ_LGUC01000001.1"/>
</dbReference>
<dbReference type="STRING" id="699431.SY89_01960"/>
<evidence type="ECO:0000256" key="1">
    <source>
        <dbReference type="ARBA" id="ARBA00007905"/>
    </source>
</evidence>
<dbReference type="SUPFAM" id="SSF51430">
    <property type="entry name" value="NAD(P)-linked oxidoreductase"/>
    <property type="match status" value="1"/>
</dbReference>
<comment type="caution">
    <text evidence="5">The sequence shown here is derived from an EMBL/GenBank/DDBJ whole genome shotgun (WGS) entry which is preliminary data.</text>
</comment>
<dbReference type="Pfam" id="PF00248">
    <property type="entry name" value="Aldo_ket_red"/>
    <property type="match status" value="1"/>
</dbReference>
<dbReference type="PROSITE" id="PS00798">
    <property type="entry name" value="ALDOKETO_REDUCTASE_1"/>
    <property type="match status" value="1"/>
</dbReference>
<sequence length="277" mass="30518">MEYVDAGGARIPKIGLGTWQNEGRACVDAVRTALDLGYRHVDTAQMYQNEAAVGRAIDAADVPREELFLTTKVWRTNLRHDDVIDSVESSLADLGVDYLDLLLIHWPHPRIPVEETLTAMTELREAGKVRHLGVSNFTASQLRDAVRVADSPIVANQVLSHPYTDQSELRAVCREHDVALTAYSPLARGAVLDDDVLAEIGGRYGKSAAQVALRWLVQQDGVVAVPKASSRSHLEANLAVFDFELSAAEVERIDALTPGLRTRLYNLSPAIMRRNPF</sequence>
<dbReference type="PATRIC" id="fig|699431.3.peg.2011"/>
<dbReference type="PIRSF" id="PIRSF000097">
    <property type="entry name" value="AKR"/>
    <property type="match status" value="1"/>
</dbReference>
<dbReference type="EMBL" id="LGUC01000001">
    <property type="protein sequence ID" value="KPN31217.1"/>
    <property type="molecule type" value="Genomic_DNA"/>
</dbReference>
<dbReference type="AlphaFoldDB" id="A0A0P7HW29"/>
<name>A0A0P7HW29_9EURY</name>
<reference evidence="6" key="1">
    <citation type="submission" date="2013-11" db="EMBL/GenBank/DDBJ databases">
        <authorList>
            <person name="Hoang H.T."/>
            <person name="Killian M.L."/>
            <person name="Madson D.M."/>
            <person name="Arruda P.H.E."/>
            <person name="Sun D."/>
            <person name="Schwartz K.J."/>
            <person name="Yoon K."/>
        </authorList>
    </citation>
    <scope>NUCLEOTIDE SEQUENCE [LARGE SCALE GENOMIC DNA]</scope>
    <source>
        <strain evidence="6">CDK2</strain>
    </source>
</reference>
<evidence type="ECO:0000313" key="5">
    <source>
        <dbReference type="EMBL" id="KPN31217.1"/>
    </source>
</evidence>
<dbReference type="InterPro" id="IPR018170">
    <property type="entry name" value="Aldo/ket_reductase_CS"/>
</dbReference>
<evidence type="ECO:0000256" key="3">
    <source>
        <dbReference type="ARBA" id="ARBA00023002"/>
    </source>
</evidence>
<dbReference type="PROSITE" id="PS00062">
    <property type="entry name" value="ALDOKETO_REDUCTASE_2"/>
    <property type="match status" value="1"/>
</dbReference>
<keyword evidence="6" id="KW-1185">Reference proteome</keyword>
<accession>A0A0P7HW29</accession>
<keyword evidence="2" id="KW-0521">NADP</keyword>
<comment type="similarity">
    <text evidence="1">Belongs to the aldo/keto reductase family.</text>
</comment>
<keyword evidence="3" id="KW-0560">Oxidoreductase</keyword>
<dbReference type="OrthoDB" id="275427at2157"/>
<evidence type="ECO:0000259" key="4">
    <source>
        <dbReference type="Pfam" id="PF00248"/>
    </source>
</evidence>
<dbReference type="GO" id="GO:0051596">
    <property type="term" value="P:methylglyoxal catabolic process"/>
    <property type="evidence" value="ECO:0007669"/>
    <property type="project" value="TreeGrafter"/>
</dbReference>
<dbReference type="FunFam" id="3.20.20.100:FF:000002">
    <property type="entry name" value="2,5-diketo-D-gluconic acid reductase A"/>
    <property type="match status" value="1"/>
</dbReference>
<dbReference type="Proteomes" id="UP000050535">
    <property type="component" value="Unassembled WGS sequence"/>
</dbReference>
<dbReference type="InterPro" id="IPR036812">
    <property type="entry name" value="NAD(P)_OxRdtase_dom_sf"/>
</dbReference>
<dbReference type="Gene3D" id="3.20.20.100">
    <property type="entry name" value="NADP-dependent oxidoreductase domain"/>
    <property type="match status" value="1"/>
</dbReference>
<dbReference type="PANTHER" id="PTHR43827:SF3">
    <property type="entry name" value="NADP-DEPENDENT OXIDOREDUCTASE DOMAIN-CONTAINING PROTEIN"/>
    <property type="match status" value="1"/>
</dbReference>
<dbReference type="CDD" id="cd19140">
    <property type="entry name" value="AKR_AKR3F3"/>
    <property type="match status" value="1"/>
</dbReference>
<feature type="domain" description="NADP-dependent oxidoreductase" evidence="4">
    <location>
        <begin position="13"/>
        <end position="256"/>
    </location>
</feature>
<gene>
    <name evidence="5" type="ORF">SY89_01960</name>
</gene>
<protein>
    <submittedName>
        <fullName evidence="5">2,5-diketo-D-gluconate reductase B</fullName>
    </submittedName>
</protein>
<evidence type="ECO:0000313" key="6">
    <source>
        <dbReference type="Proteomes" id="UP000050535"/>
    </source>
</evidence>
<dbReference type="InterPro" id="IPR023210">
    <property type="entry name" value="NADP_OxRdtase_dom"/>
</dbReference>
<evidence type="ECO:0000256" key="2">
    <source>
        <dbReference type="ARBA" id="ARBA00022857"/>
    </source>
</evidence>
<dbReference type="PANTHER" id="PTHR43827">
    <property type="entry name" value="2,5-DIKETO-D-GLUCONIC ACID REDUCTASE"/>
    <property type="match status" value="1"/>
</dbReference>
<dbReference type="GO" id="GO:1990002">
    <property type="term" value="F:methylglyoxal reductase (NADPH) (acetol producing) activity"/>
    <property type="evidence" value="ECO:0007669"/>
    <property type="project" value="TreeGrafter"/>
</dbReference>
<proteinExistence type="inferred from homology"/>
<organism evidence="5 6">
    <name type="scientific">Halolamina pelagica</name>
    <dbReference type="NCBI Taxonomy" id="699431"/>
    <lineage>
        <taxon>Archaea</taxon>
        <taxon>Methanobacteriati</taxon>
        <taxon>Methanobacteriota</taxon>
        <taxon>Stenosarchaea group</taxon>
        <taxon>Halobacteria</taxon>
        <taxon>Halobacteriales</taxon>
        <taxon>Haloferacaceae</taxon>
    </lineage>
</organism>